<protein>
    <submittedName>
        <fullName evidence="1">Uncharacterized protein</fullName>
    </submittedName>
</protein>
<gene>
    <name evidence="1" type="ORF">OUZ56_004017</name>
</gene>
<sequence length="86" mass="9797">MSLFDTVKSWPFETLCDVQKYLCSIAGKKLEQGEYAVSERELMYFPVFKKNGNYYIKATVLLDGRVNGQSSSVLAKTLAVYENNKE</sequence>
<evidence type="ECO:0000313" key="2">
    <source>
        <dbReference type="Proteomes" id="UP001234178"/>
    </source>
</evidence>
<evidence type="ECO:0000313" key="1">
    <source>
        <dbReference type="EMBL" id="KAK4002171.1"/>
    </source>
</evidence>
<name>A0ABQ9YNP6_9CRUS</name>
<keyword evidence="2" id="KW-1185">Reference proteome</keyword>
<dbReference type="Proteomes" id="UP001234178">
    <property type="component" value="Unassembled WGS sequence"/>
</dbReference>
<accession>A0ABQ9YNP6</accession>
<proteinExistence type="predicted"/>
<organism evidence="1 2">
    <name type="scientific">Daphnia magna</name>
    <dbReference type="NCBI Taxonomy" id="35525"/>
    <lineage>
        <taxon>Eukaryota</taxon>
        <taxon>Metazoa</taxon>
        <taxon>Ecdysozoa</taxon>
        <taxon>Arthropoda</taxon>
        <taxon>Crustacea</taxon>
        <taxon>Branchiopoda</taxon>
        <taxon>Diplostraca</taxon>
        <taxon>Cladocera</taxon>
        <taxon>Anomopoda</taxon>
        <taxon>Daphniidae</taxon>
        <taxon>Daphnia</taxon>
    </lineage>
</organism>
<comment type="caution">
    <text evidence="1">The sequence shown here is derived from an EMBL/GenBank/DDBJ whole genome shotgun (WGS) entry which is preliminary data.</text>
</comment>
<reference evidence="1 2" key="1">
    <citation type="journal article" date="2023" name="Nucleic Acids Res.">
        <title>The hologenome of Daphnia magna reveals possible DNA methylation and microbiome-mediated evolution of the host genome.</title>
        <authorList>
            <person name="Chaturvedi A."/>
            <person name="Li X."/>
            <person name="Dhandapani V."/>
            <person name="Marshall H."/>
            <person name="Kissane S."/>
            <person name="Cuenca-Cambronero M."/>
            <person name="Asole G."/>
            <person name="Calvet F."/>
            <person name="Ruiz-Romero M."/>
            <person name="Marangio P."/>
            <person name="Guigo R."/>
            <person name="Rago D."/>
            <person name="Mirbahai L."/>
            <person name="Eastwood N."/>
            <person name="Colbourne J.K."/>
            <person name="Zhou J."/>
            <person name="Mallon E."/>
            <person name="Orsini L."/>
        </authorList>
    </citation>
    <scope>NUCLEOTIDE SEQUENCE [LARGE SCALE GENOMIC DNA]</scope>
    <source>
        <strain evidence="1">LRV0_1</strain>
    </source>
</reference>
<dbReference type="EMBL" id="JAOYFB010000001">
    <property type="protein sequence ID" value="KAK4002171.1"/>
    <property type="molecule type" value="Genomic_DNA"/>
</dbReference>